<organism evidence="2">
    <name type="scientific">viral metagenome</name>
    <dbReference type="NCBI Taxonomy" id="1070528"/>
    <lineage>
        <taxon>unclassified sequences</taxon>
        <taxon>metagenomes</taxon>
        <taxon>organismal metagenomes</taxon>
    </lineage>
</organism>
<dbReference type="AlphaFoldDB" id="A0A6C0CWP3"/>
<sequence length="282" mass="31825">MTEFVGGKTYNNSEIYCPTRDICANNYPTIPIATLYNYFEKKSGTCCEKERSPIDHYYNINHIVLNVISLDESEFFNLFFKNSSKYFCVNKALITNDNIVFSEQTYVSNDSNNRHFSLYNEVLKCFEENYNISVNNMNPSTIISLQKEIYKTQSLASICGTQIGLSWDQVINTLISAGYIECSTKNNCAPIIFQINFRFYSCAANVYLNVTFQYKVYISGYSLKHKCTNKPCDCGSSSSSSYCESCCSSSSCSCETSSTSSSSCSSSNYSSDCDNFSYHSNK</sequence>
<dbReference type="EMBL" id="MN739490">
    <property type="protein sequence ID" value="QHT08129.1"/>
    <property type="molecule type" value="Genomic_DNA"/>
</dbReference>
<feature type="region of interest" description="Disordered" evidence="1">
    <location>
        <begin position="254"/>
        <end position="274"/>
    </location>
</feature>
<evidence type="ECO:0000313" key="2">
    <source>
        <dbReference type="EMBL" id="QHT08129.1"/>
    </source>
</evidence>
<protein>
    <submittedName>
        <fullName evidence="2">Uncharacterized protein</fullName>
    </submittedName>
</protein>
<name>A0A6C0CWP3_9ZZZZ</name>
<evidence type="ECO:0000256" key="1">
    <source>
        <dbReference type="SAM" id="MobiDB-lite"/>
    </source>
</evidence>
<proteinExistence type="predicted"/>
<reference evidence="2" key="1">
    <citation type="journal article" date="2020" name="Nature">
        <title>Giant virus diversity and host interactions through global metagenomics.</title>
        <authorList>
            <person name="Schulz F."/>
            <person name="Roux S."/>
            <person name="Paez-Espino D."/>
            <person name="Jungbluth S."/>
            <person name="Walsh D.A."/>
            <person name="Denef V.J."/>
            <person name="McMahon K.D."/>
            <person name="Konstantinidis K.T."/>
            <person name="Eloe-Fadrosh E.A."/>
            <person name="Kyrpides N.C."/>
            <person name="Woyke T."/>
        </authorList>
    </citation>
    <scope>NUCLEOTIDE SEQUENCE</scope>
    <source>
        <strain evidence="2">GVMAG-M-3300022752-39</strain>
    </source>
</reference>
<accession>A0A6C0CWP3</accession>